<evidence type="ECO:0000313" key="3">
    <source>
        <dbReference type="Proteomes" id="UP000318331"/>
    </source>
</evidence>
<proteinExistence type="predicted"/>
<reference evidence="2 3" key="1">
    <citation type="submission" date="2019-06" db="EMBL/GenBank/DDBJ databases">
        <title>Sequencing the genomes of 1000 actinobacteria strains.</title>
        <authorList>
            <person name="Klenk H.-P."/>
        </authorList>
    </citation>
    <scope>NUCLEOTIDE SEQUENCE [LARGE SCALE GENOMIC DNA]</scope>
    <source>
        <strain evidence="2 3">DSM 18031</strain>
    </source>
</reference>
<name>A0A543HS02_9MICO</name>
<feature type="compositionally biased region" description="Low complexity" evidence="1">
    <location>
        <begin position="115"/>
        <end position="124"/>
    </location>
</feature>
<comment type="caution">
    <text evidence="2">The sequence shown here is derived from an EMBL/GenBank/DDBJ whole genome shotgun (WGS) entry which is preliminary data.</text>
</comment>
<keyword evidence="3" id="KW-1185">Reference proteome</keyword>
<protein>
    <submittedName>
        <fullName evidence="2">Uncharacterized protein</fullName>
    </submittedName>
</protein>
<dbReference type="AlphaFoldDB" id="A0A543HS02"/>
<sequence>MKFKGLRWSDSLTTHRMRGGTRRLTANKMEHPLRASEPHGLPVVVAKFQDADHAVVILNGEPLNDARVHRSALGAAITDAVSSLARPTRVEIHESDGSRHVDILTPPRPPSACAPTRTSEPPRTPTSLIDLVGDGFAPGEHVAVCLVMKHVPATHDGLVHTTIGKDEQLRMAGELAFVGRVSGRVSIQTLP</sequence>
<organism evidence="2 3">
    <name type="scientific">Klugiella xanthotipulae</name>
    <dbReference type="NCBI Taxonomy" id="244735"/>
    <lineage>
        <taxon>Bacteria</taxon>
        <taxon>Bacillati</taxon>
        <taxon>Actinomycetota</taxon>
        <taxon>Actinomycetes</taxon>
        <taxon>Micrococcales</taxon>
        <taxon>Microbacteriaceae</taxon>
        <taxon>Klugiella</taxon>
    </lineage>
</organism>
<evidence type="ECO:0000313" key="2">
    <source>
        <dbReference type="EMBL" id="TQM61123.1"/>
    </source>
</evidence>
<evidence type="ECO:0000256" key="1">
    <source>
        <dbReference type="SAM" id="MobiDB-lite"/>
    </source>
</evidence>
<feature type="region of interest" description="Disordered" evidence="1">
    <location>
        <begin position="94"/>
        <end position="124"/>
    </location>
</feature>
<dbReference type="EMBL" id="VFPN01000003">
    <property type="protein sequence ID" value="TQM61123.1"/>
    <property type="molecule type" value="Genomic_DNA"/>
</dbReference>
<accession>A0A543HS02</accession>
<dbReference type="Proteomes" id="UP000318331">
    <property type="component" value="Unassembled WGS sequence"/>
</dbReference>
<gene>
    <name evidence="2" type="ORF">FB466_2054</name>
</gene>